<dbReference type="EMBL" id="CAFZ01001876">
    <property type="protein sequence ID" value="CCA77862.1"/>
    <property type="molecule type" value="Genomic_DNA"/>
</dbReference>
<dbReference type="OrthoDB" id="5563016at2759"/>
<dbReference type="Proteomes" id="UP000007148">
    <property type="component" value="Unassembled WGS sequence"/>
</dbReference>
<feature type="region of interest" description="Disordered" evidence="1">
    <location>
        <begin position="1"/>
        <end position="41"/>
    </location>
</feature>
<feature type="compositionally biased region" description="Polar residues" evidence="1">
    <location>
        <begin position="424"/>
        <end position="436"/>
    </location>
</feature>
<dbReference type="eggNOG" id="KOG4339">
    <property type="taxonomic scope" value="Eukaryota"/>
</dbReference>
<dbReference type="InParanoid" id="G4U2P0"/>
<feature type="compositionally biased region" description="Polar residues" evidence="1">
    <location>
        <begin position="333"/>
        <end position="346"/>
    </location>
</feature>
<dbReference type="PANTHER" id="PTHR12751:SF18">
    <property type="entry name" value="PHOSPHATASE AND ACTIN REGULATOR 1"/>
    <property type="match status" value="1"/>
</dbReference>
<keyword evidence="3" id="KW-1185">Reference proteome</keyword>
<feature type="region of interest" description="Disordered" evidence="1">
    <location>
        <begin position="410"/>
        <end position="437"/>
    </location>
</feature>
<feature type="compositionally biased region" description="Polar residues" evidence="1">
    <location>
        <begin position="271"/>
        <end position="290"/>
    </location>
</feature>
<name>G4U2P0_SERID</name>
<dbReference type="OMA" id="MEPWAIN"/>
<dbReference type="AlphaFoldDB" id="G4U2P0"/>
<dbReference type="PANTHER" id="PTHR12751">
    <property type="entry name" value="PHOSPHATASE AND ACTIN REGULATOR PHACTR"/>
    <property type="match status" value="1"/>
</dbReference>
<feature type="compositionally biased region" description="Polar residues" evidence="1">
    <location>
        <begin position="248"/>
        <end position="257"/>
    </location>
</feature>
<evidence type="ECO:0000256" key="1">
    <source>
        <dbReference type="SAM" id="MobiDB-lite"/>
    </source>
</evidence>
<feature type="compositionally biased region" description="Polar residues" evidence="1">
    <location>
        <begin position="710"/>
        <end position="719"/>
    </location>
</feature>
<organism evidence="2 3">
    <name type="scientific">Serendipita indica (strain DSM 11827)</name>
    <name type="common">Root endophyte fungus</name>
    <name type="synonym">Piriformospora indica</name>
    <dbReference type="NCBI Taxonomy" id="1109443"/>
    <lineage>
        <taxon>Eukaryota</taxon>
        <taxon>Fungi</taxon>
        <taxon>Dikarya</taxon>
        <taxon>Basidiomycota</taxon>
        <taxon>Agaricomycotina</taxon>
        <taxon>Agaricomycetes</taxon>
        <taxon>Sebacinales</taxon>
        <taxon>Serendipitaceae</taxon>
        <taxon>Serendipita</taxon>
    </lineage>
</organism>
<feature type="region of interest" description="Disordered" evidence="1">
    <location>
        <begin position="586"/>
        <end position="663"/>
    </location>
</feature>
<gene>
    <name evidence="2" type="ORF">PIIN_00508</name>
</gene>
<feature type="region of interest" description="Disordered" evidence="1">
    <location>
        <begin position="495"/>
        <end position="538"/>
    </location>
</feature>
<accession>G4U2P0</accession>
<dbReference type="HOGENOM" id="CLU_010951_0_0_1"/>
<feature type="compositionally biased region" description="Polar residues" evidence="1">
    <location>
        <begin position="361"/>
        <end position="374"/>
    </location>
</feature>
<evidence type="ECO:0000313" key="3">
    <source>
        <dbReference type="Proteomes" id="UP000007148"/>
    </source>
</evidence>
<protein>
    <submittedName>
        <fullName evidence="2">Uncharacterized protein</fullName>
    </submittedName>
</protein>
<dbReference type="GO" id="GO:0030036">
    <property type="term" value="P:actin cytoskeleton organization"/>
    <property type="evidence" value="ECO:0007669"/>
    <property type="project" value="TreeGrafter"/>
</dbReference>
<comment type="caution">
    <text evidence="2">The sequence shown here is derived from an EMBL/GenBank/DDBJ whole genome shotgun (WGS) entry which is preliminary data.</text>
</comment>
<feature type="compositionally biased region" description="Low complexity" evidence="1">
    <location>
        <begin position="190"/>
        <end position="221"/>
    </location>
</feature>
<evidence type="ECO:0000313" key="2">
    <source>
        <dbReference type="EMBL" id="CCA77862.1"/>
    </source>
</evidence>
<feature type="region of interest" description="Disordered" evidence="1">
    <location>
        <begin position="129"/>
        <end position="378"/>
    </location>
</feature>
<reference evidence="2 3" key="1">
    <citation type="journal article" date="2011" name="PLoS Pathog.">
        <title>Endophytic Life Strategies Decoded by Genome and Transcriptome Analyses of the Mutualistic Root Symbiont Piriformospora indica.</title>
        <authorList>
            <person name="Zuccaro A."/>
            <person name="Lahrmann U."/>
            <person name="Guldener U."/>
            <person name="Langen G."/>
            <person name="Pfiffi S."/>
            <person name="Biedenkopf D."/>
            <person name="Wong P."/>
            <person name="Samans B."/>
            <person name="Grimm C."/>
            <person name="Basiewicz M."/>
            <person name="Murat C."/>
            <person name="Martin F."/>
            <person name="Kogel K.H."/>
        </authorList>
    </citation>
    <scope>NUCLEOTIDE SEQUENCE [LARGE SCALE GENOMIC DNA]</scope>
    <source>
        <strain evidence="2 3">DSM 11827</strain>
    </source>
</reference>
<dbReference type="STRING" id="1109443.G4U2P0"/>
<feature type="compositionally biased region" description="Low complexity" evidence="1">
    <location>
        <begin position="1"/>
        <end position="12"/>
    </location>
</feature>
<sequence>MSAPAPASSASSVGHGQPNGSQLYPTANGFPAPASQWTPSPNAAPFYPQFTPFFHPATPPVAPQPQYFDPNQQIAWAYQQMMLQQAAIAQQHHQNQFMAELGRARANSNPQQNDFFPAQSQVPMIPGFPFQSGTPPAHPGYNGSPQSFRRGPQGHHHMPGPRSNTFDSHDWSRMTPQGFSAPYARPDAAGSSHSVNSSNGSGSGPRQRTLSNNTNSSQNQTPPGSMRGPNNRGATVPQLTTDFERPRQPQSRQNSAGPPSPATQARPLHQRNVSGSSDRTIGSARAQTNGSPTTSSANAASASSAAPSSSPSSSPTNSQMARPNQRAPPKPSPLSQQQTFSDTASLSKRAKRLSKDDSELLPQTTVASALTPRQSGLKGRFKRALAFQPPSSVDEHGDGISSIGHSDMGSTVGHSAAGDGEVTPVTTGTAGESVRSTKPKSRAAALFSGKFNASTDNISLSSTVSSASVMIRKLGSIGKLARRNSLMSISSIFKDKNKDKGEGGSGLGKKNKKGDMAEPTVSHATAENDRGGGSEDESLVGLTPAARVARQHTLKTKAEAAKRLREQAAAASSSAATSTAAAATASSAAAPTVANGAGVPSWDKSTTTRRGENSSRGVSEDGTVIDERSDDGSGEGGYDPQFDPNATLRMPGGPDAEEEELDEPWAVGLRRSIEKTRQPGKSVLKNATNYVQENYLDPPNQPFAARIRSNSYQTVSESTPGPLAHLPPPNPDHIDGLQRGNSTSNTPEKKPFSLPAFSFEFGDSIDIVPKDETQETLPSSPNVLANSADKGPTFAYTHPTANSSAPVLSMATSNSVPATTLSTVKKSISFAATLSIYDTFSSTTYDRRSEPSTANRLTPALAQRIKEELNSFKMEEMEVHSASRIHTHFFV</sequence>
<feature type="compositionally biased region" description="Low complexity" evidence="1">
    <location>
        <begin position="291"/>
        <end position="318"/>
    </location>
</feature>
<proteinExistence type="predicted"/>
<dbReference type="GO" id="GO:0003779">
    <property type="term" value="F:actin binding"/>
    <property type="evidence" value="ECO:0007669"/>
    <property type="project" value="TreeGrafter"/>
</dbReference>
<feature type="region of interest" description="Disordered" evidence="1">
    <location>
        <begin position="710"/>
        <end position="753"/>
    </location>
</feature>